<dbReference type="InterPro" id="IPR050087">
    <property type="entry name" value="AON_synthase_class-II"/>
</dbReference>
<keyword evidence="4" id="KW-0663">Pyridoxal phosphate</keyword>
<dbReference type="GO" id="GO:0030170">
    <property type="term" value="F:pyridoxal phosphate binding"/>
    <property type="evidence" value="ECO:0007669"/>
    <property type="project" value="InterPro"/>
</dbReference>
<dbReference type="PANTHER" id="PTHR13693">
    <property type="entry name" value="CLASS II AMINOTRANSFERASE/8-AMINO-7-OXONONANOATE SYNTHASE"/>
    <property type="match status" value="1"/>
</dbReference>
<dbReference type="EC" id="2.3.1.47" evidence="2"/>
<evidence type="ECO:0000256" key="1">
    <source>
        <dbReference type="ARBA" id="ARBA00001933"/>
    </source>
</evidence>
<evidence type="ECO:0000256" key="4">
    <source>
        <dbReference type="ARBA" id="ARBA00022898"/>
    </source>
</evidence>
<feature type="domain" description="Aminotransferase class I/classII large" evidence="6">
    <location>
        <begin position="47"/>
        <end position="386"/>
    </location>
</feature>
<sequence>MTATPEQASTTPTGESVFDWIDARAQARAEAGLTHRLSPRPAGAVTLDLASTDYLGLARDKRVVGAAAAAALRWGAGATGARPASGSTEVHTELEYELAKFCGAPAALVFSSGFLANLGAVTALSGQGSAIVADQHIHASLIDGCRLAKADVAVAGHREPARVAHALSTRGDRRALVVTDSVFAVDGDLAPLPELAEVCRTHGAGLLVADVHGFGVLGPGGRGAVAEAGLVGDANVVTTLSLAAALGGQGGAVLGPRRVIRHLVDTARALHFDTGLAPASAAAALAALQVLRAEPERAERARAVAVELATRLRAAGLAASEPAAALVSVRAPSAQAALDWARACQAAGVAVGCARPPAGPDQVSRLRLTARAELTEADLDRVCEVLVSTAPAPAKP</sequence>
<gene>
    <name evidence="7" type="ORF">LX83_006525</name>
</gene>
<dbReference type="PANTHER" id="PTHR13693:SF100">
    <property type="entry name" value="8-AMINO-7-OXONONANOATE SYNTHASE"/>
    <property type="match status" value="1"/>
</dbReference>
<comment type="cofactor">
    <cofactor evidence="1">
        <name>pyridoxal 5'-phosphate</name>
        <dbReference type="ChEBI" id="CHEBI:597326"/>
    </cofactor>
</comment>
<dbReference type="AlphaFoldDB" id="A0AAE3KKR3"/>
<protein>
    <recommendedName>
        <fullName evidence="2">8-amino-7-oxononanoate synthase</fullName>
        <ecNumber evidence="2">2.3.1.47</ecNumber>
    </recommendedName>
</protein>
<dbReference type="Pfam" id="PF00155">
    <property type="entry name" value="Aminotran_1_2"/>
    <property type="match status" value="1"/>
</dbReference>
<dbReference type="Proteomes" id="UP001206128">
    <property type="component" value="Unassembled WGS sequence"/>
</dbReference>
<dbReference type="EMBL" id="JAMTCK010000019">
    <property type="protein sequence ID" value="MCP2169639.1"/>
    <property type="molecule type" value="Genomic_DNA"/>
</dbReference>
<reference evidence="7" key="1">
    <citation type="submission" date="2022-06" db="EMBL/GenBank/DDBJ databases">
        <title>Genomic Encyclopedia of Archaeal and Bacterial Type Strains, Phase II (KMG-II): from individual species to whole genera.</title>
        <authorList>
            <person name="Goeker M."/>
        </authorList>
    </citation>
    <scope>NUCLEOTIDE SEQUENCE</scope>
    <source>
        <strain evidence="7">DSM 43935</strain>
    </source>
</reference>
<dbReference type="SUPFAM" id="SSF53383">
    <property type="entry name" value="PLP-dependent transferases"/>
    <property type="match status" value="1"/>
</dbReference>
<accession>A0AAE3KKR3</accession>
<name>A0AAE3KKR3_9PSEU</name>
<dbReference type="InterPro" id="IPR015424">
    <property type="entry name" value="PyrdxlP-dep_Trfase"/>
</dbReference>
<evidence type="ECO:0000256" key="5">
    <source>
        <dbReference type="ARBA" id="ARBA00047715"/>
    </source>
</evidence>
<dbReference type="InterPro" id="IPR015421">
    <property type="entry name" value="PyrdxlP-dep_Trfase_major"/>
</dbReference>
<dbReference type="GO" id="GO:0008710">
    <property type="term" value="F:8-amino-7-oxononanoate synthase activity"/>
    <property type="evidence" value="ECO:0007669"/>
    <property type="project" value="UniProtKB-EC"/>
</dbReference>
<dbReference type="RefSeq" id="WP_253778662.1">
    <property type="nucleotide sequence ID" value="NZ_JAMTCK010000019.1"/>
</dbReference>
<evidence type="ECO:0000313" key="7">
    <source>
        <dbReference type="EMBL" id="MCP2169639.1"/>
    </source>
</evidence>
<organism evidence="7 8">
    <name type="scientific">Goodfellowiella coeruleoviolacea</name>
    <dbReference type="NCBI Taxonomy" id="334858"/>
    <lineage>
        <taxon>Bacteria</taxon>
        <taxon>Bacillati</taxon>
        <taxon>Actinomycetota</taxon>
        <taxon>Actinomycetes</taxon>
        <taxon>Pseudonocardiales</taxon>
        <taxon>Pseudonocardiaceae</taxon>
        <taxon>Goodfellowiella</taxon>
    </lineage>
</organism>
<dbReference type="InterPro" id="IPR004839">
    <property type="entry name" value="Aminotransferase_I/II_large"/>
</dbReference>
<keyword evidence="3" id="KW-0808">Transferase</keyword>
<dbReference type="Gene3D" id="3.40.640.10">
    <property type="entry name" value="Type I PLP-dependent aspartate aminotransferase-like (Major domain)"/>
    <property type="match status" value="1"/>
</dbReference>
<proteinExistence type="predicted"/>
<dbReference type="InterPro" id="IPR015422">
    <property type="entry name" value="PyrdxlP-dep_Trfase_small"/>
</dbReference>
<evidence type="ECO:0000259" key="6">
    <source>
        <dbReference type="Pfam" id="PF00155"/>
    </source>
</evidence>
<keyword evidence="8" id="KW-1185">Reference proteome</keyword>
<dbReference type="GO" id="GO:0009102">
    <property type="term" value="P:biotin biosynthetic process"/>
    <property type="evidence" value="ECO:0007669"/>
    <property type="project" value="TreeGrafter"/>
</dbReference>
<evidence type="ECO:0000256" key="3">
    <source>
        <dbReference type="ARBA" id="ARBA00022679"/>
    </source>
</evidence>
<comment type="caution">
    <text evidence="7">The sequence shown here is derived from an EMBL/GenBank/DDBJ whole genome shotgun (WGS) entry which is preliminary data.</text>
</comment>
<evidence type="ECO:0000313" key="8">
    <source>
        <dbReference type="Proteomes" id="UP001206128"/>
    </source>
</evidence>
<dbReference type="Gene3D" id="3.90.1150.10">
    <property type="entry name" value="Aspartate Aminotransferase, domain 1"/>
    <property type="match status" value="1"/>
</dbReference>
<evidence type="ECO:0000256" key="2">
    <source>
        <dbReference type="ARBA" id="ARBA00013187"/>
    </source>
</evidence>
<comment type="catalytic activity">
    <reaction evidence="5">
        <text>6-carboxyhexanoyl-[ACP] + L-alanine + H(+) = (8S)-8-amino-7-oxononanoate + holo-[ACP] + CO2</text>
        <dbReference type="Rhea" id="RHEA:42288"/>
        <dbReference type="Rhea" id="RHEA-COMP:9685"/>
        <dbReference type="Rhea" id="RHEA-COMP:9955"/>
        <dbReference type="ChEBI" id="CHEBI:15378"/>
        <dbReference type="ChEBI" id="CHEBI:16526"/>
        <dbReference type="ChEBI" id="CHEBI:57972"/>
        <dbReference type="ChEBI" id="CHEBI:64479"/>
        <dbReference type="ChEBI" id="CHEBI:78846"/>
        <dbReference type="ChEBI" id="CHEBI:149468"/>
        <dbReference type="EC" id="2.3.1.47"/>
    </reaction>
</comment>